<dbReference type="GO" id="GO:0005576">
    <property type="term" value="C:extracellular region"/>
    <property type="evidence" value="ECO:0007669"/>
    <property type="project" value="UniProtKB-SubCell"/>
</dbReference>
<keyword evidence="3" id="KW-0732">Signal</keyword>
<evidence type="ECO:0000256" key="2">
    <source>
        <dbReference type="ARBA" id="ARBA00022525"/>
    </source>
</evidence>
<comment type="subcellular location">
    <subcellularLocation>
        <location evidence="1">Secreted</location>
    </subcellularLocation>
</comment>
<evidence type="ECO:0000313" key="6">
    <source>
        <dbReference type="EMBL" id="VAW56812.1"/>
    </source>
</evidence>
<keyword evidence="4" id="KW-0812">Transmembrane</keyword>
<reference evidence="6" key="1">
    <citation type="submission" date="2018-06" db="EMBL/GenBank/DDBJ databases">
        <authorList>
            <person name="Zhirakovskaya E."/>
        </authorList>
    </citation>
    <scope>NUCLEOTIDE SEQUENCE</scope>
</reference>
<accession>A0A3B0WZW2</accession>
<feature type="transmembrane region" description="Helical" evidence="4">
    <location>
        <begin position="199"/>
        <end position="220"/>
    </location>
</feature>
<dbReference type="InterPro" id="IPR055372">
    <property type="entry name" value="CBM96"/>
</dbReference>
<evidence type="ECO:0000256" key="3">
    <source>
        <dbReference type="ARBA" id="ARBA00022729"/>
    </source>
</evidence>
<keyword evidence="2" id="KW-0964">Secreted</keyword>
<sequence>MNKNTILAVLIMIFFSNNAYSVLVDIQVLQDAAINRNTPDTNQNESGFGGFNDRLLVSSTNTTTLNESIFGFDLTLLPSQAVINSITFNTHRIFSSIHSFDSNPVHIALGNTDIWDANTVTWNTSNGDHGDILDTQIFSQDSTPVWVSWDVSNIQQQEYQDQLLSFYLFTEPLGGSFGHNDQFEIDTAFLTIDYDVAAVPLPAAIWLFISGILSLSAFNFRKN</sequence>
<dbReference type="EMBL" id="UOFF01000283">
    <property type="protein sequence ID" value="VAW56812.1"/>
    <property type="molecule type" value="Genomic_DNA"/>
</dbReference>
<evidence type="ECO:0000256" key="1">
    <source>
        <dbReference type="ARBA" id="ARBA00004613"/>
    </source>
</evidence>
<evidence type="ECO:0000259" key="5">
    <source>
        <dbReference type="Pfam" id="PF24517"/>
    </source>
</evidence>
<feature type="domain" description="Carbohydrate-binding module family 96" evidence="5">
    <location>
        <begin position="32"/>
        <end position="172"/>
    </location>
</feature>
<evidence type="ECO:0000256" key="4">
    <source>
        <dbReference type="SAM" id="Phobius"/>
    </source>
</evidence>
<protein>
    <recommendedName>
        <fullName evidence="5">Carbohydrate-binding module family 96 domain-containing protein</fullName>
    </recommendedName>
</protein>
<proteinExistence type="predicted"/>
<gene>
    <name evidence="6" type="ORF">MNBD_GAMMA07-1791</name>
</gene>
<organism evidence="6">
    <name type="scientific">hydrothermal vent metagenome</name>
    <dbReference type="NCBI Taxonomy" id="652676"/>
    <lineage>
        <taxon>unclassified sequences</taxon>
        <taxon>metagenomes</taxon>
        <taxon>ecological metagenomes</taxon>
    </lineage>
</organism>
<keyword evidence="4" id="KW-0472">Membrane</keyword>
<dbReference type="Pfam" id="PF24517">
    <property type="entry name" value="CBM96"/>
    <property type="match status" value="1"/>
</dbReference>
<dbReference type="AlphaFoldDB" id="A0A3B0WZW2"/>
<dbReference type="NCBIfam" id="NF033679">
    <property type="entry name" value="DNRLRE_dom"/>
    <property type="match status" value="1"/>
</dbReference>
<name>A0A3B0WZW2_9ZZZZ</name>
<keyword evidence="4" id="KW-1133">Transmembrane helix</keyword>